<dbReference type="PANTHER" id="PTHR42111:SF1">
    <property type="entry name" value="YALI0D23727P"/>
    <property type="match status" value="1"/>
</dbReference>
<feature type="compositionally biased region" description="Low complexity" evidence="1">
    <location>
        <begin position="336"/>
        <end position="346"/>
    </location>
</feature>
<evidence type="ECO:0000313" key="3">
    <source>
        <dbReference type="Proteomes" id="UP000275078"/>
    </source>
</evidence>
<evidence type="ECO:0000313" key="2">
    <source>
        <dbReference type="EMBL" id="RPA76956.1"/>
    </source>
</evidence>
<feature type="compositionally biased region" description="Basic and acidic residues" evidence="1">
    <location>
        <begin position="250"/>
        <end position="260"/>
    </location>
</feature>
<feature type="compositionally biased region" description="Basic and acidic residues" evidence="1">
    <location>
        <begin position="374"/>
        <end position="386"/>
    </location>
</feature>
<feature type="compositionally biased region" description="Pro residues" evidence="1">
    <location>
        <begin position="17"/>
        <end position="27"/>
    </location>
</feature>
<gene>
    <name evidence="2" type="ORF">BJ508DRAFT_179480</name>
</gene>
<dbReference type="EMBL" id="ML119734">
    <property type="protein sequence ID" value="RPA76956.1"/>
    <property type="molecule type" value="Genomic_DNA"/>
</dbReference>
<feature type="compositionally biased region" description="Low complexity" evidence="1">
    <location>
        <begin position="39"/>
        <end position="54"/>
    </location>
</feature>
<sequence length="386" mass="39688">MASTDPAPATNIATPAPVAPPSPPPDSLPTQTLNTVKNLLGLNKPKPTGPLLPTTERDLEHSDSASNTLAPPSKPDGGASIKSTTSVQSAPYVSNPVPTSDRADKPPSLPLSPSRPMTAISPPLSPSSPRFSTTASTASESQIFERSVQEPPSQSNTSSTAIPTHITTEDYIPPVLEASCAAITDSTLDPDEVEIVTKVGHVPLVVAGGTGAASVSSAGLGVGSKGGSRSQSPEPHHHEERRAGGGVYGHTDDHEHDKRRLSFISFADVVQSEQTAPPFPSSPPRSSSPNSPRSGRSQSPVSQRTPPSPQQKAAGGMLPPIPNISDTLGSIGEALGLRGRSPSPVGSGPGERGIGEKRMGGEGEDEQVESLGEALRKSEVGTGRDF</sequence>
<feature type="region of interest" description="Disordered" evidence="1">
    <location>
        <begin position="1"/>
        <end position="167"/>
    </location>
</feature>
<feature type="compositionally biased region" description="Low complexity" evidence="1">
    <location>
        <begin position="284"/>
        <end position="300"/>
    </location>
</feature>
<feature type="compositionally biased region" description="Polar residues" evidence="1">
    <location>
        <begin position="130"/>
        <end position="166"/>
    </location>
</feature>
<organism evidence="2 3">
    <name type="scientific">Ascobolus immersus RN42</name>
    <dbReference type="NCBI Taxonomy" id="1160509"/>
    <lineage>
        <taxon>Eukaryota</taxon>
        <taxon>Fungi</taxon>
        <taxon>Dikarya</taxon>
        <taxon>Ascomycota</taxon>
        <taxon>Pezizomycotina</taxon>
        <taxon>Pezizomycetes</taxon>
        <taxon>Pezizales</taxon>
        <taxon>Ascobolaceae</taxon>
        <taxon>Ascobolus</taxon>
    </lineage>
</organism>
<feature type="compositionally biased region" description="Basic and acidic residues" evidence="1">
    <location>
        <begin position="234"/>
        <end position="243"/>
    </location>
</feature>
<proteinExistence type="predicted"/>
<dbReference type="OrthoDB" id="5364312at2759"/>
<keyword evidence="3" id="KW-1185">Reference proteome</keyword>
<accession>A0A3N4HV59</accession>
<evidence type="ECO:0000256" key="1">
    <source>
        <dbReference type="SAM" id="MobiDB-lite"/>
    </source>
</evidence>
<dbReference type="Proteomes" id="UP000275078">
    <property type="component" value="Unassembled WGS sequence"/>
</dbReference>
<feature type="compositionally biased region" description="Low complexity" evidence="1">
    <location>
        <begin position="1"/>
        <end position="16"/>
    </location>
</feature>
<reference evidence="2 3" key="1">
    <citation type="journal article" date="2018" name="Nat. Ecol. Evol.">
        <title>Pezizomycetes genomes reveal the molecular basis of ectomycorrhizal truffle lifestyle.</title>
        <authorList>
            <person name="Murat C."/>
            <person name="Payen T."/>
            <person name="Noel B."/>
            <person name="Kuo A."/>
            <person name="Morin E."/>
            <person name="Chen J."/>
            <person name="Kohler A."/>
            <person name="Krizsan K."/>
            <person name="Balestrini R."/>
            <person name="Da Silva C."/>
            <person name="Montanini B."/>
            <person name="Hainaut M."/>
            <person name="Levati E."/>
            <person name="Barry K.W."/>
            <person name="Belfiori B."/>
            <person name="Cichocki N."/>
            <person name="Clum A."/>
            <person name="Dockter R.B."/>
            <person name="Fauchery L."/>
            <person name="Guy J."/>
            <person name="Iotti M."/>
            <person name="Le Tacon F."/>
            <person name="Lindquist E.A."/>
            <person name="Lipzen A."/>
            <person name="Malagnac F."/>
            <person name="Mello A."/>
            <person name="Molinier V."/>
            <person name="Miyauchi S."/>
            <person name="Poulain J."/>
            <person name="Riccioni C."/>
            <person name="Rubini A."/>
            <person name="Sitrit Y."/>
            <person name="Splivallo R."/>
            <person name="Traeger S."/>
            <person name="Wang M."/>
            <person name="Zifcakova L."/>
            <person name="Wipf D."/>
            <person name="Zambonelli A."/>
            <person name="Paolocci F."/>
            <person name="Nowrousian M."/>
            <person name="Ottonello S."/>
            <person name="Baldrian P."/>
            <person name="Spatafora J.W."/>
            <person name="Henrissat B."/>
            <person name="Nagy L.G."/>
            <person name="Aury J.M."/>
            <person name="Wincker P."/>
            <person name="Grigoriev I.V."/>
            <person name="Bonfante P."/>
            <person name="Martin F.M."/>
        </authorList>
    </citation>
    <scope>NUCLEOTIDE SEQUENCE [LARGE SCALE GENOMIC DNA]</scope>
    <source>
        <strain evidence="2 3">RN42</strain>
    </source>
</reference>
<protein>
    <submittedName>
        <fullName evidence="2">Uncharacterized protein</fullName>
    </submittedName>
</protein>
<feature type="region of interest" description="Disordered" evidence="1">
    <location>
        <begin position="212"/>
        <end position="386"/>
    </location>
</feature>
<dbReference type="PANTHER" id="PTHR42111">
    <property type="entry name" value="YALI0D23727P"/>
    <property type="match status" value="1"/>
</dbReference>
<feature type="compositionally biased region" description="Polar residues" evidence="1">
    <location>
        <begin position="81"/>
        <end position="98"/>
    </location>
</feature>
<name>A0A3N4HV59_ASCIM</name>
<dbReference type="AlphaFoldDB" id="A0A3N4HV59"/>
<dbReference type="STRING" id="1160509.A0A3N4HV59"/>